<dbReference type="EMBL" id="CAJPVJ010002164">
    <property type="protein sequence ID" value="CAG2165854.1"/>
    <property type="molecule type" value="Genomic_DNA"/>
</dbReference>
<evidence type="ECO:0000256" key="1">
    <source>
        <dbReference type="SAM" id="SignalP"/>
    </source>
</evidence>
<keyword evidence="1" id="KW-0732">Signal</keyword>
<evidence type="ECO:0000313" key="2">
    <source>
        <dbReference type="EMBL" id="CAD7645797.1"/>
    </source>
</evidence>
<organism evidence="2">
    <name type="scientific">Oppiella nova</name>
    <dbReference type="NCBI Taxonomy" id="334625"/>
    <lineage>
        <taxon>Eukaryota</taxon>
        <taxon>Metazoa</taxon>
        <taxon>Ecdysozoa</taxon>
        <taxon>Arthropoda</taxon>
        <taxon>Chelicerata</taxon>
        <taxon>Arachnida</taxon>
        <taxon>Acari</taxon>
        <taxon>Acariformes</taxon>
        <taxon>Sarcoptiformes</taxon>
        <taxon>Oribatida</taxon>
        <taxon>Brachypylina</taxon>
        <taxon>Oppioidea</taxon>
        <taxon>Oppiidae</taxon>
        <taxon>Oppiella</taxon>
    </lineage>
</organism>
<gene>
    <name evidence="2" type="ORF">ONB1V03_LOCUS5392</name>
</gene>
<evidence type="ECO:0000313" key="3">
    <source>
        <dbReference type="Proteomes" id="UP000728032"/>
    </source>
</evidence>
<sequence length="129" mass="14424">MSKLYVLALVVIGCGLVCAQMDLTGYEDIIKVVCVPRLSRDKKQIMDQCDKLIPKFIRTGYSGCVKEVLKITKLTKPALCYQVTDGKKLAPCVQRKEKANAKRLPAGVDVETMRRQLTAEYKTCAQKVL</sequence>
<proteinExistence type="predicted"/>
<dbReference type="EMBL" id="OC916989">
    <property type="protein sequence ID" value="CAD7645797.1"/>
    <property type="molecule type" value="Genomic_DNA"/>
</dbReference>
<accession>A0A7R9LS84</accession>
<dbReference type="AlphaFoldDB" id="A0A7R9LS84"/>
<name>A0A7R9LS84_9ACAR</name>
<reference evidence="2" key="1">
    <citation type="submission" date="2020-11" db="EMBL/GenBank/DDBJ databases">
        <authorList>
            <person name="Tran Van P."/>
        </authorList>
    </citation>
    <scope>NUCLEOTIDE SEQUENCE</scope>
</reference>
<dbReference type="Proteomes" id="UP000728032">
    <property type="component" value="Unassembled WGS sequence"/>
</dbReference>
<keyword evidence="3" id="KW-1185">Reference proteome</keyword>
<feature type="chain" id="PRO_5036403547" evidence="1">
    <location>
        <begin position="20"/>
        <end position="129"/>
    </location>
</feature>
<feature type="signal peptide" evidence="1">
    <location>
        <begin position="1"/>
        <end position="19"/>
    </location>
</feature>
<dbReference type="OrthoDB" id="6522499at2759"/>
<protein>
    <submittedName>
        <fullName evidence="2">Uncharacterized protein</fullName>
    </submittedName>
</protein>